<dbReference type="Proteomes" id="UP001372834">
    <property type="component" value="Unassembled WGS sequence"/>
</dbReference>
<name>A0AAN8P450_POLSC</name>
<feature type="non-terminal residue" evidence="1">
    <location>
        <position position="1"/>
    </location>
</feature>
<proteinExistence type="predicted"/>
<dbReference type="EMBL" id="JAWJWE010000009">
    <property type="protein sequence ID" value="KAK6631092.1"/>
    <property type="molecule type" value="Genomic_DNA"/>
</dbReference>
<feature type="non-terminal residue" evidence="1">
    <location>
        <position position="51"/>
    </location>
</feature>
<dbReference type="AlphaFoldDB" id="A0AAN8P450"/>
<evidence type="ECO:0000313" key="2">
    <source>
        <dbReference type="Proteomes" id="UP001372834"/>
    </source>
</evidence>
<organism evidence="1 2">
    <name type="scientific">Polyplax serrata</name>
    <name type="common">Common mouse louse</name>
    <dbReference type="NCBI Taxonomy" id="468196"/>
    <lineage>
        <taxon>Eukaryota</taxon>
        <taxon>Metazoa</taxon>
        <taxon>Ecdysozoa</taxon>
        <taxon>Arthropoda</taxon>
        <taxon>Hexapoda</taxon>
        <taxon>Insecta</taxon>
        <taxon>Pterygota</taxon>
        <taxon>Neoptera</taxon>
        <taxon>Paraneoptera</taxon>
        <taxon>Psocodea</taxon>
        <taxon>Troctomorpha</taxon>
        <taxon>Phthiraptera</taxon>
        <taxon>Anoplura</taxon>
        <taxon>Polyplacidae</taxon>
        <taxon>Polyplax</taxon>
    </lineage>
</organism>
<sequence length="51" mass="6014">VYGRGAGRRVVSWEECPLENKQRNSWNGFPRINTFFVFLAVKKGNKNEKER</sequence>
<reference evidence="1 2" key="1">
    <citation type="submission" date="2023-10" db="EMBL/GenBank/DDBJ databases">
        <title>Genomes of two closely related lineages of the louse Polyplax serrata with different host specificities.</title>
        <authorList>
            <person name="Martinu J."/>
            <person name="Tarabai H."/>
            <person name="Stefka J."/>
            <person name="Hypsa V."/>
        </authorList>
    </citation>
    <scope>NUCLEOTIDE SEQUENCE [LARGE SCALE GENOMIC DNA]</scope>
    <source>
        <strain evidence="1">HR10_N</strain>
    </source>
</reference>
<evidence type="ECO:0000313" key="1">
    <source>
        <dbReference type="EMBL" id="KAK6631092.1"/>
    </source>
</evidence>
<gene>
    <name evidence="1" type="ORF">RUM43_014188</name>
</gene>
<protein>
    <submittedName>
        <fullName evidence="1">Uncharacterized protein</fullName>
    </submittedName>
</protein>
<accession>A0AAN8P450</accession>
<comment type="caution">
    <text evidence="1">The sequence shown here is derived from an EMBL/GenBank/DDBJ whole genome shotgun (WGS) entry which is preliminary data.</text>
</comment>